<protein>
    <submittedName>
        <fullName evidence="1">Polyprotein-like protein</fullName>
    </submittedName>
</protein>
<sequence>MILEPCKEKNSSKENVVLSKRQISINITNDLILFPNYIMAFYDPNLLSALKVQVQIIGAPQIPSTIIATLHYQMVCRVQDHAFNLSKIQTSSNNALVLTINTSQALICSFVPKRISKEDFAKLLLEKWITNYENLQEAIISIQFTKINFTKKADGTIEIKFNHSHLKEPFAPPVFSSMFMIKQTETVEPGSKQKLIKSFDHMGKPIFHFTDPITSHCPWGINCTCEGCQEDGLATNYEMDREKKKKKSKNKPKCSDRELYKKFQDGDPHVGTLGQGGRYQYLVKYSFPEWTKFVPLEKPFQ</sequence>
<gene>
    <name evidence="1" type="ORF">TCM_012063</name>
</gene>
<dbReference type="Gramene" id="EOY20719">
    <property type="protein sequence ID" value="EOY20719"/>
    <property type="gene ID" value="TCM_012063"/>
</dbReference>
<dbReference type="InterPro" id="IPR053098">
    <property type="entry name" value="Petuviruses_polyprotein"/>
</dbReference>
<dbReference type="EMBL" id="CM001881">
    <property type="protein sequence ID" value="EOY20719.1"/>
    <property type="molecule type" value="Genomic_DNA"/>
</dbReference>
<dbReference type="PANTHER" id="PTHR48435:SF1">
    <property type="entry name" value="POLYPROTEIN"/>
    <property type="match status" value="1"/>
</dbReference>
<proteinExistence type="predicted"/>
<dbReference type="InParanoid" id="A0A061G126"/>
<dbReference type="OMA" id="KILPDSW"/>
<reference evidence="1 2" key="1">
    <citation type="journal article" date="2013" name="Genome Biol.">
        <title>The genome sequence of the most widely cultivated cacao type and its use to identify candidate genes regulating pod color.</title>
        <authorList>
            <person name="Motamayor J.C."/>
            <person name="Mockaitis K."/>
            <person name="Schmutz J."/>
            <person name="Haiminen N."/>
            <person name="Iii D.L."/>
            <person name="Cornejo O."/>
            <person name="Findley S.D."/>
            <person name="Zheng P."/>
            <person name="Utro F."/>
            <person name="Royaert S."/>
            <person name="Saski C."/>
            <person name="Jenkins J."/>
            <person name="Podicheti R."/>
            <person name="Zhao M."/>
            <person name="Scheffler B.E."/>
            <person name="Stack J.C."/>
            <person name="Feltus F.A."/>
            <person name="Mustiga G.M."/>
            <person name="Amores F."/>
            <person name="Phillips W."/>
            <person name="Marelli J.P."/>
            <person name="May G.D."/>
            <person name="Shapiro H."/>
            <person name="Ma J."/>
            <person name="Bustamante C.D."/>
            <person name="Schnell R.J."/>
            <person name="Main D."/>
            <person name="Gilbert D."/>
            <person name="Parida L."/>
            <person name="Kuhn D.N."/>
        </authorList>
    </citation>
    <scope>NUCLEOTIDE SEQUENCE [LARGE SCALE GENOMIC DNA]</scope>
    <source>
        <strain evidence="2">cv. Matina 1-6</strain>
    </source>
</reference>
<accession>A0A061G126</accession>
<keyword evidence="2" id="KW-1185">Reference proteome</keyword>
<dbReference type="Proteomes" id="UP000026915">
    <property type="component" value="Chromosome 3"/>
</dbReference>
<feature type="non-terminal residue" evidence="1">
    <location>
        <position position="301"/>
    </location>
</feature>
<organism evidence="1 2">
    <name type="scientific">Theobroma cacao</name>
    <name type="common">Cacao</name>
    <name type="synonym">Cocoa</name>
    <dbReference type="NCBI Taxonomy" id="3641"/>
    <lineage>
        <taxon>Eukaryota</taxon>
        <taxon>Viridiplantae</taxon>
        <taxon>Streptophyta</taxon>
        <taxon>Embryophyta</taxon>
        <taxon>Tracheophyta</taxon>
        <taxon>Spermatophyta</taxon>
        <taxon>Magnoliopsida</taxon>
        <taxon>eudicotyledons</taxon>
        <taxon>Gunneridae</taxon>
        <taxon>Pentapetalae</taxon>
        <taxon>rosids</taxon>
        <taxon>malvids</taxon>
        <taxon>Malvales</taxon>
        <taxon>Malvaceae</taxon>
        <taxon>Byttnerioideae</taxon>
        <taxon>Theobroma</taxon>
    </lineage>
</organism>
<name>A0A061G126_THECC</name>
<dbReference type="PANTHER" id="PTHR48435">
    <property type="entry name" value="POLYPROTEIN"/>
    <property type="match status" value="1"/>
</dbReference>
<evidence type="ECO:0000313" key="1">
    <source>
        <dbReference type="EMBL" id="EOY20719.1"/>
    </source>
</evidence>
<evidence type="ECO:0000313" key="2">
    <source>
        <dbReference type="Proteomes" id="UP000026915"/>
    </source>
</evidence>
<dbReference type="AlphaFoldDB" id="A0A061G126"/>
<dbReference type="eggNOG" id="ENOG502STW4">
    <property type="taxonomic scope" value="Eukaryota"/>
</dbReference>
<dbReference type="HOGENOM" id="CLU_926191_0_0_1"/>